<dbReference type="PANTHER" id="PTHR14614">
    <property type="entry name" value="HEPATOCELLULAR CARCINOMA-ASSOCIATED ANTIGEN"/>
    <property type="match status" value="1"/>
</dbReference>
<dbReference type="EMBL" id="KN824347">
    <property type="protein sequence ID" value="KIM22862.1"/>
    <property type="molecule type" value="Genomic_DNA"/>
</dbReference>
<evidence type="ECO:0008006" key="3">
    <source>
        <dbReference type="Google" id="ProtNLM"/>
    </source>
</evidence>
<sequence>MQNLKILRDFGRLEIFREASQYLDQEFLIKAILEDHDHFRNYPPAATFERSFWKWVIDTVETRGEEVDERIYHRYITLLAKPRVPEAQMAPSSSYTTYFIEPPLESKSLLENLIRSPFAREWPGVLSITMLESRKTLEQGTTGLRTWQPGLIFADWLLRNPSIAKGRVLELGCGAGLTAIITALIQKALSDQGETDLSLCLTDFNENVINACKRNVNLQVNQLSERSEICWRMLDWNDALPGAADRESLLTILREFNPTVVFGTDLVYDTTIIPALAYTLSILAFELPNSPDIILAVTLRRMATIETFFEELGKLGLSASMHDLLSLEDTVFAKRNDVDKTAIVKLVRVFRTER</sequence>
<dbReference type="InterPro" id="IPR019410">
    <property type="entry name" value="Methyltransf_16"/>
</dbReference>
<evidence type="ECO:0000313" key="2">
    <source>
        <dbReference type="Proteomes" id="UP000054097"/>
    </source>
</evidence>
<protein>
    <recommendedName>
        <fullName evidence="3">FAM86 N-terminal domain-containing protein</fullName>
    </recommendedName>
</protein>
<reference evidence="1 2" key="1">
    <citation type="submission" date="2014-04" db="EMBL/GenBank/DDBJ databases">
        <authorList>
            <consortium name="DOE Joint Genome Institute"/>
            <person name="Kuo A."/>
            <person name="Zuccaro A."/>
            <person name="Kohler A."/>
            <person name="Nagy L.G."/>
            <person name="Floudas D."/>
            <person name="Copeland A."/>
            <person name="Barry K.W."/>
            <person name="Cichocki N."/>
            <person name="Veneault-Fourrey C."/>
            <person name="LaButti K."/>
            <person name="Lindquist E.A."/>
            <person name="Lipzen A."/>
            <person name="Lundell T."/>
            <person name="Morin E."/>
            <person name="Murat C."/>
            <person name="Sun H."/>
            <person name="Tunlid A."/>
            <person name="Henrissat B."/>
            <person name="Grigoriev I.V."/>
            <person name="Hibbett D.S."/>
            <person name="Martin F."/>
            <person name="Nordberg H.P."/>
            <person name="Cantor M.N."/>
            <person name="Hua S.X."/>
        </authorList>
    </citation>
    <scope>NUCLEOTIDE SEQUENCE [LARGE SCALE GENOMIC DNA]</scope>
    <source>
        <strain evidence="1 2">MAFF 305830</strain>
    </source>
</reference>
<name>A0A0C2WZY8_SERVB</name>
<reference evidence="2" key="2">
    <citation type="submission" date="2015-01" db="EMBL/GenBank/DDBJ databases">
        <title>Evolutionary Origins and Diversification of the Mycorrhizal Mutualists.</title>
        <authorList>
            <consortium name="DOE Joint Genome Institute"/>
            <consortium name="Mycorrhizal Genomics Consortium"/>
            <person name="Kohler A."/>
            <person name="Kuo A."/>
            <person name="Nagy L.G."/>
            <person name="Floudas D."/>
            <person name="Copeland A."/>
            <person name="Barry K.W."/>
            <person name="Cichocki N."/>
            <person name="Veneault-Fourrey C."/>
            <person name="LaButti K."/>
            <person name="Lindquist E.A."/>
            <person name="Lipzen A."/>
            <person name="Lundell T."/>
            <person name="Morin E."/>
            <person name="Murat C."/>
            <person name="Riley R."/>
            <person name="Ohm R."/>
            <person name="Sun H."/>
            <person name="Tunlid A."/>
            <person name="Henrissat B."/>
            <person name="Grigoriev I.V."/>
            <person name="Hibbett D.S."/>
            <person name="Martin F."/>
        </authorList>
    </citation>
    <scope>NUCLEOTIDE SEQUENCE [LARGE SCALE GENOMIC DNA]</scope>
    <source>
        <strain evidence="2">MAFF 305830</strain>
    </source>
</reference>
<organism evidence="1 2">
    <name type="scientific">Serendipita vermifera MAFF 305830</name>
    <dbReference type="NCBI Taxonomy" id="933852"/>
    <lineage>
        <taxon>Eukaryota</taxon>
        <taxon>Fungi</taxon>
        <taxon>Dikarya</taxon>
        <taxon>Basidiomycota</taxon>
        <taxon>Agaricomycotina</taxon>
        <taxon>Agaricomycetes</taxon>
        <taxon>Sebacinales</taxon>
        <taxon>Serendipitaceae</taxon>
        <taxon>Serendipita</taxon>
    </lineage>
</organism>
<dbReference type="HOGENOM" id="CLU_038942_4_0_1"/>
<dbReference type="PANTHER" id="PTHR14614:SF130">
    <property type="entry name" value="PROTEIN-LYSINE N-METHYLTRANSFERASE EEF2KMT"/>
    <property type="match status" value="1"/>
</dbReference>
<gene>
    <name evidence="1" type="ORF">M408DRAFT_332723</name>
</gene>
<dbReference type="STRING" id="933852.A0A0C2WZY8"/>
<accession>A0A0C2WZY8</accession>
<dbReference type="AlphaFoldDB" id="A0A0C2WZY8"/>
<dbReference type="OrthoDB" id="194386at2759"/>
<proteinExistence type="predicted"/>
<dbReference type="InterPro" id="IPR029063">
    <property type="entry name" value="SAM-dependent_MTases_sf"/>
</dbReference>
<dbReference type="Pfam" id="PF10294">
    <property type="entry name" value="Methyltransf_16"/>
    <property type="match status" value="1"/>
</dbReference>
<dbReference type="SUPFAM" id="SSF53335">
    <property type="entry name" value="S-adenosyl-L-methionine-dependent methyltransferases"/>
    <property type="match status" value="1"/>
</dbReference>
<dbReference type="Gene3D" id="3.40.50.150">
    <property type="entry name" value="Vaccinia Virus protein VP39"/>
    <property type="match status" value="1"/>
</dbReference>
<evidence type="ECO:0000313" key="1">
    <source>
        <dbReference type="EMBL" id="KIM22862.1"/>
    </source>
</evidence>
<keyword evidence="2" id="KW-1185">Reference proteome</keyword>
<dbReference type="GO" id="GO:0008757">
    <property type="term" value="F:S-adenosylmethionine-dependent methyltransferase activity"/>
    <property type="evidence" value="ECO:0007669"/>
    <property type="project" value="UniProtKB-ARBA"/>
</dbReference>
<dbReference type="Proteomes" id="UP000054097">
    <property type="component" value="Unassembled WGS sequence"/>
</dbReference>